<sequence length="258" mass="29747">MFLEIVRLCFAIFMAMSYSALWWYENHCLREQPIVREGLRGEVLQRLIDRNDVTCIDMLLMDIRSFHLLCALLHNEGKLKGDGLVSIEEQVAMFLHILAHNSKNRVVKFLFKRSGETVSRYCNLALNSVLRLQETLLRAPNPVPEDCLDERWKWFKSCLGALDGTHIEVNVPTIDKPRYLNRKGDVSTNVLGSHPNAKDYRNAQILLLEKLALAFGKDRAIEQERFAAADKILSIPHRLHMFWGSDDIDRLAFVKSLI</sequence>
<dbReference type="Proteomes" id="UP000828941">
    <property type="component" value="Chromosome 6"/>
</dbReference>
<keyword evidence="2" id="KW-1185">Reference proteome</keyword>
<name>A0ACB9NNW0_BAUVA</name>
<accession>A0ACB9NNW0</accession>
<evidence type="ECO:0000313" key="1">
    <source>
        <dbReference type="EMBL" id="KAI4338248.1"/>
    </source>
</evidence>
<dbReference type="EMBL" id="CM039431">
    <property type="protein sequence ID" value="KAI4338248.1"/>
    <property type="molecule type" value="Genomic_DNA"/>
</dbReference>
<gene>
    <name evidence="1" type="ORF">L6164_016591</name>
</gene>
<proteinExistence type="predicted"/>
<organism evidence="1 2">
    <name type="scientific">Bauhinia variegata</name>
    <name type="common">Purple orchid tree</name>
    <name type="synonym">Phanera variegata</name>
    <dbReference type="NCBI Taxonomy" id="167791"/>
    <lineage>
        <taxon>Eukaryota</taxon>
        <taxon>Viridiplantae</taxon>
        <taxon>Streptophyta</taxon>
        <taxon>Embryophyta</taxon>
        <taxon>Tracheophyta</taxon>
        <taxon>Spermatophyta</taxon>
        <taxon>Magnoliopsida</taxon>
        <taxon>eudicotyledons</taxon>
        <taxon>Gunneridae</taxon>
        <taxon>Pentapetalae</taxon>
        <taxon>rosids</taxon>
        <taxon>fabids</taxon>
        <taxon>Fabales</taxon>
        <taxon>Fabaceae</taxon>
        <taxon>Cercidoideae</taxon>
        <taxon>Cercideae</taxon>
        <taxon>Bauhiniinae</taxon>
        <taxon>Bauhinia</taxon>
    </lineage>
</organism>
<reference evidence="1 2" key="1">
    <citation type="journal article" date="2022" name="DNA Res.">
        <title>Chromosomal-level genome assembly of the orchid tree Bauhinia variegata (Leguminosae; Cercidoideae) supports the allotetraploid origin hypothesis of Bauhinia.</title>
        <authorList>
            <person name="Zhong Y."/>
            <person name="Chen Y."/>
            <person name="Zheng D."/>
            <person name="Pang J."/>
            <person name="Liu Y."/>
            <person name="Luo S."/>
            <person name="Meng S."/>
            <person name="Qian L."/>
            <person name="Wei D."/>
            <person name="Dai S."/>
            <person name="Zhou R."/>
        </authorList>
    </citation>
    <scope>NUCLEOTIDE SEQUENCE [LARGE SCALE GENOMIC DNA]</scope>
    <source>
        <strain evidence="1">BV-YZ2020</strain>
    </source>
</reference>
<comment type="caution">
    <text evidence="1">The sequence shown here is derived from an EMBL/GenBank/DDBJ whole genome shotgun (WGS) entry which is preliminary data.</text>
</comment>
<evidence type="ECO:0000313" key="2">
    <source>
        <dbReference type="Proteomes" id="UP000828941"/>
    </source>
</evidence>
<protein>
    <submittedName>
        <fullName evidence="1">Uncharacterized protein</fullName>
    </submittedName>
</protein>